<comment type="cofactor">
    <cofactor evidence="1">
        <name>K(+)</name>
        <dbReference type="ChEBI" id="CHEBI:29103"/>
    </cofactor>
</comment>
<comment type="subcellular location">
    <subcellularLocation>
        <location evidence="2">Cytoplasm</location>
    </subcellularLocation>
</comment>
<dbReference type="AlphaFoldDB" id="X1JKR8"/>
<keyword evidence="3" id="KW-0963">Cytoplasm</keyword>
<evidence type="ECO:0000256" key="5">
    <source>
        <dbReference type="ARBA" id="ARBA00022741"/>
    </source>
</evidence>
<evidence type="ECO:0000256" key="4">
    <source>
        <dbReference type="ARBA" id="ARBA00022679"/>
    </source>
</evidence>
<dbReference type="GO" id="GO:0015937">
    <property type="term" value="P:coenzyme A biosynthetic process"/>
    <property type="evidence" value="ECO:0007669"/>
    <property type="project" value="UniProtKB-KW"/>
</dbReference>
<organism evidence="10">
    <name type="scientific">marine sediment metagenome</name>
    <dbReference type="NCBI Taxonomy" id="412755"/>
    <lineage>
        <taxon>unclassified sequences</taxon>
        <taxon>metagenomes</taxon>
        <taxon>ecological metagenomes</taxon>
    </lineage>
</organism>
<keyword evidence="6" id="KW-0418">Kinase</keyword>
<evidence type="ECO:0000256" key="8">
    <source>
        <dbReference type="ARBA" id="ARBA00022958"/>
    </source>
</evidence>
<keyword evidence="5" id="KW-0547">Nucleotide-binding</keyword>
<evidence type="ECO:0000256" key="1">
    <source>
        <dbReference type="ARBA" id="ARBA00001958"/>
    </source>
</evidence>
<proteinExistence type="predicted"/>
<protein>
    <recommendedName>
        <fullName evidence="11">Pantothenate kinase</fullName>
    </recommendedName>
</protein>
<evidence type="ECO:0000256" key="9">
    <source>
        <dbReference type="ARBA" id="ARBA00022993"/>
    </source>
</evidence>
<evidence type="ECO:0000256" key="7">
    <source>
        <dbReference type="ARBA" id="ARBA00022840"/>
    </source>
</evidence>
<name>X1JKR8_9ZZZZ</name>
<evidence type="ECO:0000313" key="10">
    <source>
        <dbReference type="EMBL" id="GAH70343.1"/>
    </source>
</evidence>
<dbReference type="InterPro" id="IPR043129">
    <property type="entry name" value="ATPase_NBD"/>
</dbReference>
<feature type="non-terminal residue" evidence="10">
    <location>
        <position position="32"/>
    </location>
</feature>
<dbReference type="GO" id="GO:0005737">
    <property type="term" value="C:cytoplasm"/>
    <property type="evidence" value="ECO:0007669"/>
    <property type="project" value="UniProtKB-SubCell"/>
</dbReference>
<keyword evidence="9" id="KW-0173">Coenzyme A biosynthesis</keyword>
<accession>X1JKR8</accession>
<dbReference type="SUPFAM" id="SSF53067">
    <property type="entry name" value="Actin-like ATPase domain"/>
    <property type="match status" value="1"/>
</dbReference>
<dbReference type="GO" id="GO:0005524">
    <property type="term" value="F:ATP binding"/>
    <property type="evidence" value="ECO:0007669"/>
    <property type="project" value="UniProtKB-KW"/>
</dbReference>
<sequence>MLLAIDVGNSNVVLALFDRETLLESWRLHTNA</sequence>
<comment type="caution">
    <text evidence="10">The sequence shown here is derived from an EMBL/GenBank/DDBJ whole genome shotgun (WGS) entry which is preliminary data.</text>
</comment>
<dbReference type="Gene3D" id="3.30.420.40">
    <property type="match status" value="1"/>
</dbReference>
<dbReference type="GO" id="GO:0004594">
    <property type="term" value="F:pantothenate kinase activity"/>
    <property type="evidence" value="ECO:0007669"/>
    <property type="project" value="InterPro"/>
</dbReference>
<keyword evidence="7" id="KW-0067">ATP-binding</keyword>
<gene>
    <name evidence="10" type="ORF">S03H2_47257</name>
</gene>
<reference evidence="10" key="1">
    <citation type="journal article" date="2014" name="Front. Microbiol.">
        <title>High frequency of phylogenetically diverse reductive dehalogenase-homologous genes in deep subseafloor sedimentary metagenomes.</title>
        <authorList>
            <person name="Kawai M."/>
            <person name="Futagami T."/>
            <person name="Toyoda A."/>
            <person name="Takaki Y."/>
            <person name="Nishi S."/>
            <person name="Hori S."/>
            <person name="Arai W."/>
            <person name="Tsubouchi T."/>
            <person name="Morono Y."/>
            <person name="Uchiyama I."/>
            <person name="Ito T."/>
            <person name="Fujiyama A."/>
            <person name="Inagaki F."/>
            <person name="Takami H."/>
        </authorList>
    </citation>
    <scope>NUCLEOTIDE SEQUENCE</scope>
    <source>
        <strain evidence="10">Expedition CK06-06</strain>
    </source>
</reference>
<evidence type="ECO:0000256" key="2">
    <source>
        <dbReference type="ARBA" id="ARBA00004496"/>
    </source>
</evidence>
<dbReference type="EMBL" id="BARU01029737">
    <property type="protein sequence ID" value="GAH70343.1"/>
    <property type="molecule type" value="Genomic_DNA"/>
</dbReference>
<evidence type="ECO:0000256" key="6">
    <source>
        <dbReference type="ARBA" id="ARBA00022777"/>
    </source>
</evidence>
<dbReference type="InterPro" id="IPR004619">
    <property type="entry name" value="Type_III_PanK"/>
</dbReference>
<evidence type="ECO:0008006" key="11">
    <source>
        <dbReference type="Google" id="ProtNLM"/>
    </source>
</evidence>
<dbReference type="Pfam" id="PF03309">
    <property type="entry name" value="Pan_kinase"/>
    <property type="match status" value="1"/>
</dbReference>
<keyword evidence="8" id="KW-0630">Potassium</keyword>
<evidence type="ECO:0000256" key="3">
    <source>
        <dbReference type="ARBA" id="ARBA00022490"/>
    </source>
</evidence>
<keyword evidence="4" id="KW-0808">Transferase</keyword>